<dbReference type="AlphaFoldDB" id="A0A402CNI2"/>
<proteinExistence type="inferred from homology"/>
<dbReference type="CDD" id="cd00207">
    <property type="entry name" value="fer2"/>
    <property type="match status" value="1"/>
</dbReference>
<evidence type="ECO:0000313" key="8">
    <source>
        <dbReference type="EMBL" id="GCE45095.1"/>
    </source>
</evidence>
<comment type="caution">
    <text evidence="8">The sequence shown here is derived from an EMBL/GenBank/DDBJ whole genome shotgun (WGS) entry which is preliminary data.</text>
</comment>
<name>A0A402CNI2_RHOWR</name>
<dbReference type="Proteomes" id="UP000287519">
    <property type="component" value="Unassembled WGS sequence"/>
</dbReference>
<dbReference type="InterPro" id="IPR001055">
    <property type="entry name" value="Adrenodoxin-like"/>
</dbReference>
<dbReference type="RefSeq" id="WP_124396575.1">
    <property type="nucleotide sequence ID" value="NZ_BHYM01000158.1"/>
</dbReference>
<dbReference type="InterPro" id="IPR001041">
    <property type="entry name" value="2Fe-2S_ferredoxin-type"/>
</dbReference>
<evidence type="ECO:0000256" key="1">
    <source>
        <dbReference type="ARBA" id="ARBA00010914"/>
    </source>
</evidence>
<evidence type="ECO:0000256" key="5">
    <source>
        <dbReference type="ARBA" id="ARBA00023014"/>
    </source>
</evidence>
<dbReference type="PANTHER" id="PTHR23426:SF65">
    <property type="entry name" value="FERREDOXIN-2, MITOCHONDRIAL"/>
    <property type="match status" value="1"/>
</dbReference>
<dbReference type="GO" id="GO:0005829">
    <property type="term" value="C:cytosol"/>
    <property type="evidence" value="ECO:0007669"/>
    <property type="project" value="TreeGrafter"/>
</dbReference>
<gene>
    <name evidence="8" type="ORF">Rhow_001122</name>
</gene>
<dbReference type="PROSITE" id="PS00814">
    <property type="entry name" value="ADX"/>
    <property type="match status" value="1"/>
</dbReference>
<evidence type="ECO:0000256" key="2">
    <source>
        <dbReference type="ARBA" id="ARBA00022714"/>
    </source>
</evidence>
<organism evidence="8 9">
    <name type="scientific">Rhodococcus wratislaviensis</name>
    <name type="common">Tsukamurella wratislaviensis</name>
    <dbReference type="NCBI Taxonomy" id="44752"/>
    <lineage>
        <taxon>Bacteria</taxon>
        <taxon>Bacillati</taxon>
        <taxon>Actinomycetota</taxon>
        <taxon>Actinomycetes</taxon>
        <taxon>Mycobacteriales</taxon>
        <taxon>Nocardiaceae</taxon>
        <taxon>Rhodococcus</taxon>
    </lineage>
</organism>
<dbReference type="PROSITE" id="PS51085">
    <property type="entry name" value="2FE2S_FER_2"/>
    <property type="match status" value="1"/>
</dbReference>
<dbReference type="OrthoDB" id="9799640at2"/>
<feature type="domain" description="2Fe-2S ferredoxin-type" evidence="7">
    <location>
        <begin position="2"/>
        <end position="107"/>
    </location>
</feature>
<dbReference type="Pfam" id="PF00111">
    <property type="entry name" value="Fer2"/>
    <property type="match status" value="1"/>
</dbReference>
<dbReference type="GO" id="GO:0051537">
    <property type="term" value="F:2 iron, 2 sulfur cluster binding"/>
    <property type="evidence" value="ECO:0007669"/>
    <property type="project" value="UniProtKB-KW"/>
</dbReference>
<evidence type="ECO:0000259" key="7">
    <source>
        <dbReference type="PROSITE" id="PS51085"/>
    </source>
</evidence>
<dbReference type="GO" id="GO:0046872">
    <property type="term" value="F:metal ion binding"/>
    <property type="evidence" value="ECO:0007669"/>
    <property type="project" value="UniProtKB-KW"/>
</dbReference>
<dbReference type="PANTHER" id="PTHR23426">
    <property type="entry name" value="FERREDOXIN/ADRENODOXIN"/>
    <property type="match status" value="1"/>
</dbReference>
<keyword evidence="2" id="KW-0001">2Fe-2S</keyword>
<keyword evidence="4" id="KW-0408">Iron</keyword>
<dbReference type="InterPro" id="IPR012675">
    <property type="entry name" value="Beta-grasp_dom_sf"/>
</dbReference>
<reference evidence="8 9" key="1">
    <citation type="submission" date="2018-11" db="EMBL/GenBank/DDBJ databases">
        <title>Microbial catabolism of amino acid.</title>
        <authorList>
            <person name="Hibi M."/>
            <person name="Ogawa J."/>
        </authorList>
    </citation>
    <scope>NUCLEOTIDE SEQUENCE [LARGE SCALE GENOMIC DNA]</scope>
    <source>
        <strain evidence="8 9">C31-06</strain>
    </source>
</reference>
<comment type="cofactor">
    <cofactor evidence="6">
        <name>[2Fe-2S] cluster</name>
        <dbReference type="ChEBI" id="CHEBI:190135"/>
    </cofactor>
</comment>
<keyword evidence="9" id="KW-1185">Reference proteome</keyword>
<evidence type="ECO:0000256" key="3">
    <source>
        <dbReference type="ARBA" id="ARBA00022723"/>
    </source>
</evidence>
<sequence length="108" mass="11485">MAKITFHHTSGHTDVIDAPPGTSLMRAAVTQGVPGIIGECGGQAMCATCHVYVREAYLDALPPIGEDEDEMLDCTAADRDDTRSRLGCQIQVGDGLDEIEVDLPNSQV</sequence>
<protein>
    <submittedName>
        <fullName evidence="8">Ferredoxin, 2Fe-2S</fullName>
    </submittedName>
</protein>
<dbReference type="InterPro" id="IPR036010">
    <property type="entry name" value="2Fe-2S_ferredoxin-like_sf"/>
</dbReference>
<dbReference type="GO" id="GO:0009055">
    <property type="term" value="F:electron transfer activity"/>
    <property type="evidence" value="ECO:0007669"/>
    <property type="project" value="TreeGrafter"/>
</dbReference>
<accession>A0A402CNI2</accession>
<dbReference type="InterPro" id="IPR018298">
    <property type="entry name" value="Adrenodoxin_Fe-S_BS"/>
</dbReference>
<evidence type="ECO:0000313" key="9">
    <source>
        <dbReference type="Proteomes" id="UP000287519"/>
    </source>
</evidence>
<keyword evidence="3" id="KW-0479">Metal-binding</keyword>
<evidence type="ECO:0000256" key="4">
    <source>
        <dbReference type="ARBA" id="ARBA00023004"/>
    </source>
</evidence>
<evidence type="ECO:0000256" key="6">
    <source>
        <dbReference type="ARBA" id="ARBA00034078"/>
    </source>
</evidence>
<dbReference type="GO" id="GO:0140647">
    <property type="term" value="P:P450-containing electron transport chain"/>
    <property type="evidence" value="ECO:0007669"/>
    <property type="project" value="InterPro"/>
</dbReference>
<dbReference type="Gene3D" id="3.10.20.30">
    <property type="match status" value="1"/>
</dbReference>
<dbReference type="SUPFAM" id="SSF54292">
    <property type="entry name" value="2Fe-2S ferredoxin-like"/>
    <property type="match status" value="1"/>
</dbReference>
<dbReference type="EMBL" id="BHYM01000158">
    <property type="protein sequence ID" value="GCE45095.1"/>
    <property type="molecule type" value="Genomic_DNA"/>
</dbReference>
<keyword evidence="5" id="KW-0411">Iron-sulfur</keyword>
<comment type="similarity">
    <text evidence="1">Belongs to the adrenodoxin/putidaredoxin family.</text>
</comment>